<keyword evidence="3" id="KW-1185">Reference proteome</keyword>
<feature type="chain" id="PRO_5045377561" description="VCBS repeat protein" evidence="1">
    <location>
        <begin position="25"/>
        <end position="305"/>
    </location>
</feature>
<dbReference type="InterPro" id="IPR028994">
    <property type="entry name" value="Integrin_alpha_N"/>
</dbReference>
<dbReference type="SUPFAM" id="SSF69318">
    <property type="entry name" value="Integrin alpha N-terminal domain"/>
    <property type="match status" value="1"/>
</dbReference>
<accession>A0ABV9GN48</accession>
<organism evidence="2 3">
    <name type="scientific">Camelliibacillus cellulosilyticus</name>
    <dbReference type="NCBI Taxonomy" id="2174486"/>
    <lineage>
        <taxon>Bacteria</taxon>
        <taxon>Bacillati</taxon>
        <taxon>Bacillota</taxon>
        <taxon>Bacilli</taxon>
        <taxon>Bacillales</taxon>
        <taxon>Sporolactobacillaceae</taxon>
        <taxon>Camelliibacillus</taxon>
    </lineage>
</organism>
<evidence type="ECO:0000313" key="3">
    <source>
        <dbReference type="Proteomes" id="UP001596022"/>
    </source>
</evidence>
<dbReference type="EMBL" id="JBHSFW010000010">
    <property type="protein sequence ID" value="MFC4619643.1"/>
    <property type="molecule type" value="Genomic_DNA"/>
</dbReference>
<evidence type="ECO:0008006" key="4">
    <source>
        <dbReference type="Google" id="ProtNLM"/>
    </source>
</evidence>
<proteinExistence type="predicted"/>
<keyword evidence="1" id="KW-0732">Signal</keyword>
<comment type="caution">
    <text evidence="2">The sequence shown here is derived from an EMBL/GenBank/DDBJ whole genome shotgun (WGS) entry which is preliminary data.</text>
</comment>
<name>A0ABV9GN48_9BACL</name>
<gene>
    <name evidence="2" type="ORF">ACFO4N_13050</name>
</gene>
<feature type="signal peptide" evidence="1">
    <location>
        <begin position="1"/>
        <end position="24"/>
    </location>
</feature>
<reference evidence="3" key="1">
    <citation type="journal article" date="2019" name="Int. J. Syst. Evol. Microbiol.">
        <title>The Global Catalogue of Microorganisms (GCM) 10K type strain sequencing project: providing services to taxonomists for standard genome sequencing and annotation.</title>
        <authorList>
            <consortium name="The Broad Institute Genomics Platform"/>
            <consortium name="The Broad Institute Genome Sequencing Center for Infectious Disease"/>
            <person name="Wu L."/>
            <person name="Ma J."/>
        </authorList>
    </citation>
    <scope>NUCLEOTIDE SEQUENCE [LARGE SCALE GENOMIC DNA]</scope>
    <source>
        <strain evidence="3">CGMCC 1.16306</strain>
    </source>
</reference>
<evidence type="ECO:0000313" key="2">
    <source>
        <dbReference type="EMBL" id="MFC4619643.1"/>
    </source>
</evidence>
<sequence length="305" mass="33664">MRRLLMILGIVCSLSIVLGGCSGAESPERVISVPQMSAKQKDIQKAVQANKPKNAALVRSEGSGSDAQIVPIDLDKDGKEEIVFCYKRRFDPVHLAILKKNKGKWIKVVDEILNGDHLDLLSFKDLTGEGRPNILVGSGGFDQNRLTVYTFDKNHLDEVFGRYYTKAVVYDYTNDGYPDITLIQLKRGKSFTVNTYDLAHSDRKKEDHATSLDDVEVDFGGKLVSKASFDPFINGITKISPGHLTKTINGLLIDVGVGAHSGETLVLSFQNGKWQKYENDKLFQAQTVESGDIDGDGRLEITGLE</sequence>
<dbReference type="PROSITE" id="PS51257">
    <property type="entry name" value="PROKAR_LIPOPROTEIN"/>
    <property type="match status" value="1"/>
</dbReference>
<evidence type="ECO:0000256" key="1">
    <source>
        <dbReference type="SAM" id="SignalP"/>
    </source>
</evidence>
<dbReference type="Proteomes" id="UP001596022">
    <property type="component" value="Unassembled WGS sequence"/>
</dbReference>
<protein>
    <recommendedName>
        <fullName evidence="4">VCBS repeat protein</fullName>
    </recommendedName>
</protein>
<dbReference type="RefSeq" id="WP_376846734.1">
    <property type="nucleotide sequence ID" value="NZ_JBHSFW010000010.1"/>
</dbReference>